<protein>
    <recommendedName>
        <fullName evidence="1">N-acetyltransferase domain-containing protein</fullName>
    </recommendedName>
</protein>
<dbReference type="GO" id="GO:0016747">
    <property type="term" value="F:acyltransferase activity, transferring groups other than amino-acyl groups"/>
    <property type="evidence" value="ECO:0007669"/>
    <property type="project" value="InterPro"/>
</dbReference>
<accession>A0AAE3ALC1</accession>
<dbReference type="PROSITE" id="PS51186">
    <property type="entry name" value="GNAT"/>
    <property type="match status" value="1"/>
</dbReference>
<dbReference type="Gene3D" id="3.40.630.30">
    <property type="match status" value="1"/>
</dbReference>
<gene>
    <name evidence="2" type="ORF">LKD31_07550</name>
</gene>
<evidence type="ECO:0000313" key="2">
    <source>
        <dbReference type="EMBL" id="MCC2136870.1"/>
    </source>
</evidence>
<dbReference type="RefSeq" id="WP_308449230.1">
    <property type="nucleotide sequence ID" value="NZ_JAJEQC010000006.1"/>
</dbReference>
<name>A0AAE3ALC1_9FIRM</name>
<keyword evidence="3" id="KW-1185">Reference proteome</keyword>
<comment type="caution">
    <text evidence="2">The sequence shown here is derived from an EMBL/GenBank/DDBJ whole genome shotgun (WGS) entry which is preliminary data.</text>
</comment>
<proteinExistence type="predicted"/>
<feature type="domain" description="N-acetyltransferase" evidence="1">
    <location>
        <begin position="4"/>
        <end position="150"/>
    </location>
</feature>
<dbReference type="Pfam" id="PF00583">
    <property type="entry name" value="Acetyltransf_1"/>
    <property type="match status" value="1"/>
</dbReference>
<dbReference type="InterPro" id="IPR016181">
    <property type="entry name" value="Acyl_CoA_acyltransferase"/>
</dbReference>
<evidence type="ECO:0000313" key="3">
    <source>
        <dbReference type="Proteomes" id="UP001199424"/>
    </source>
</evidence>
<dbReference type="Proteomes" id="UP001199424">
    <property type="component" value="Unassembled WGS sequence"/>
</dbReference>
<dbReference type="SUPFAM" id="SSF55729">
    <property type="entry name" value="Acyl-CoA N-acyltransferases (Nat)"/>
    <property type="match status" value="1"/>
</dbReference>
<sequence>MSTLHMEKITEHSKDFHRTENLYVRAFPANERTPICGLMRHDGHDFVGFYDKDENFCDFASLLTYGGITHILYFAIDEQYREHGYGSEALKLMHTLYPKNRFIADLELDIPTAENEPQRHLRRAFYLRNGYTPSEVRYIWQGEQYEILVSSGTITNTEFENFWDHFPNDEDR</sequence>
<dbReference type="AlphaFoldDB" id="A0AAE3ALC1"/>
<dbReference type="InterPro" id="IPR000182">
    <property type="entry name" value="GNAT_dom"/>
</dbReference>
<evidence type="ECO:0000259" key="1">
    <source>
        <dbReference type="PROSITE" id="PS51186"/>
    </source>
</evidence>
<dbReference type="EMBL" id="JAJEQC010000006">
    <property type="protein sequence ID" value="MCC2136870.1"/>
    <property type="molecule type" value="Genomic_DNA"/>
</dbReference>
<reference evidence="2" key="1">
    <citation type="submission" date="2021-10" db="EMBL/GenBank/DDBJ databases">
        <title>Anaerobic single-cell dispensing facilitates the cultivation of human gut bacteria.</title>
        <authorList>
            <person name="Afrizal A."/>
        </authorList>
    </citation>
    <scope>NUCLEOTIDE SEQUENCE</scope>
    <source>
        <strain evidence="2">CLA-AA-H250</strain>
    </source>
</reference>
<organism evidence="2 3">
    <name type="scientific">Hominenteromicrobium mulieris</name>
    <dbReference type="NCBI Taxonomy" id="2885357"/>
    <lineage>
        <taxon>Bacteria</taxon>
        <taxon>Bacillati</taxon>
        <taxon>Bacillota</taxon>
        <taxon>Clostridia</taxon>
        <taxon>Eubacteriales</taxon>
        <taxon>Oscillospiraceae</taxon>
        <taxon>Hominenteromicrobium</taxon>
    </lineage>
</organism>